<dbReference type="AlphaFoldDB" id="A0AAV9XVG0"/>
<evidence type="ECO:0000256" key="3">
    <source>
        <dbReference type="ARBA" id="ARBA00022737"/>
    </source>
</evidence>
<dbReference type="PROSITE" id="PS00678">
    <property type="entry name" value="WD_REPEATS_1"/>
    <property type="match status" value="3"/>
</dbReference>
<proteinExistence type="predicted"/>
<dbReference type="PANTHER" id="PTHR22850">
    <property type="entry name" value="WD40 REPEAT FAMILY"/>
    <property type="match status" value="1"/>
</dbReference>
<keyword evidence="9" id="KW-1185">Reference proteome</keyword>
<reference evidence="8 9" key="1">
    <citation type="submission" date="2023-10" db="EMBL/GenBank/DDBJ databases">
        <title>Comparative genomics analysis reveals potential genetic determinants of host preference in Cryptosporidium xiaoi.</title>
        <authorList>
            <person name="Xiao L."/>
            <person name="Li J."/>
        </authorList>
    </citation>
    <scope>NUCLEOTIDE SEQUENCE [LARGE SCALE GENOMIC DNA]</scope>
    <source>
        <strain evidence="8 9">52996</strain>
    </source>
</reference>
<feature type="repeat" description="WD" evidence="6">
    <location>
        <begin position="375"/>
        <end position="409"/>
    </location>
</feature>
<dbReference type="SUPFAM" id="SSF50978">
    <property type="entry name" value="WD40 repeat-like"/>
    <property type="match status" value="1"/>
</dbReference>
<evidence type="ECO:0000313" key="9">
    <source>
        <dbReference type="Proteomes" id="UP001311799"/>
    </source>
</evidence>
<dbReference type="GO" id="GO:0005634">
    <property type="term" value="C:nucleus"/>
    <property type="evidence" value="ECO:0007669"/>
    <property type="project" value="UniProtKB-SubCell"/>
</dbReference>
<evidence type="ECO:0000256" key="2">
    <source>
        <dbReference type="ARBA" id="ARBA00022574"/>
    </source>
</evidence>
<keyword evidence="2 6" id="KW-0853">WD repeat</keyword>
<feature type="repeat" description="WD" evidence="6">
    <location>
        <begin position="206"/>
        <end position="248"/>
    </location>
</feature>
<dbReference type="InterPro" id="IPR036322">
    <property type="entry name" value="WD40_repeat_dom_sf"/>
</dbReference>
<evidence type="ECO:0000256" key="4">
    <source>
        <dbReference type="ARBA" id="ARBA00022853"/>
    </source>
</evidence>
<feature type="repeat" description="WD" evidence="6">
    <location>
        <begin position="257"/>
        <end position="299"/>
    </location>
</feature>
<dbReference type="GO" id="GO:0006325">
    <property type="term" value="P:chromatin organization"/>
    <property type="evidence" value="ECO:0007669"/>
    <property type="project" value="UniProtKB-KW"/>
</dbReference>
<name>A0AAV9XVG0_9CRYT</name>
<accession>A0AAV9XVG0</accession>
<dbReference type="Pfam" id="PF12265">
    <property type="entry name" value="CAF1C_H4-bd"/>
    <property type="match status" value="1"/>
</dbReference>
<dbReference type="PROSITE" id="PS50082">
    <property type="entry name" value="WD_REPEATS_2"/>
    <property type="match status" value="3"/>
</dbReference>
<dbReference type="Proteomes" id="UP001311799">
    <property type="component" value="Unassembled WGS sequence"/>
</dbReference>
<feature type="domain" description="Histone-binding protein RBBP4-like N-terminal" evidence="7">
    <location>
        <begin position="35"/>
        <end position="113"/>
    </location>
</feature>
<gene>
    <name evidence="8" type="ORF">RS030_81312</name>
</gene>
<keyword evidence="3" id="KW-0677">Repeat</keyword>
<organism evidence="8 9">
    <name type="scientific">Cryptosporidium xiaoi</name>
    <dbReference type="NCBI Taxonomy" id="659607"/>
    <lineage>
        <taxon>Eukaryota</taxon>
        <taxon>Sar</taxon>
        <taxon>Alveolata</taxon>
        <taxon>Apicomplexa</taxon>
        <taxon>Conoidasida</taxon>
        <taxon>Coccidia</taxon>
        <taxon>Eucoccidiorida</taxon>
        <taxon>Eimeriorina</taxon>
        <taxon>Cryptosporidiidae</taxon>
        <taxon>Cryptosporidium</taxon>
    </lineage>
</organism>
<evidence type="ECO:0000256" key="1">
    <source>
        <dbReference type="ARBA" id="ARBA00004123"/>
    </source>
</evidence>
<dbReference type="InterPro" id="IPR015943">
    <property type="entry name" value="WD40/YVTN_repeat-like_dom_sf"/>
</dbReference>
<evidence type="ECO:0000313" key="8">
    <source>
        <dbReference type="EMBL" id="KAK6587877.1"/>
    </source>
</evidence>
<comment type="caution">
    <text evidence="8">The sequence shown here is derived from an EMBL/GenBank/DDBJ whole genome shotgun (WGS) entry which is preliminary data.</text>
</comment>
<keyword evidence="5" id="KW-0539">Nucleus</keyword>
<dbReference type="EMBL" id="JAWDEY010000036">
    <property type="protein sequence ID" value="KAK6587877.1"/>
    <property type="molecule type" value="Genomic_DNA"/>
</dbReference>
<dbReference type="PRINTS" id="PR00320">
    <property type="entry name" value="GPROTEINBRPT"/>
</dbReference>
<evidence type="ECO:0000256" key="6">
    <source>
        <dbReference type="PROSITE-ProRule" id="PRU00221"/>
    </source>
</evidence>
<dbReference type="InterPro" id="IPR050459">
    <property type="entry name" value="WD_repeat_RBAP46/RBAP48/MSI1"/>
</dbReference>
<sequence length="491" mass="55403">MRQISHSSPFSSMLNFTFFGETKKGNKTEDSIKQEKYNIWKENTSLLYENVMTHILEWPSLSVQWMDKTNSILRDTDDCSDERDETSSYSLLIGTHTSGVEQNYIIVMDIILPSFPIPEICRTFESHTDYAGFKAPHKSNSFKFIQKLLIPHSGEPNKVIHSPSNVDIIASKTITGSVNLYDLKSMLGEKTNKFPVITGNKPTMVLGGHDQEGWALNWNEINENYLASGSDDTMICIWDVNSREFNNSASMDPLVKFKGHRKSVQDLAWHPSNENLLISVGDDGLIMMWDIRESRTPCYFTKNNTHNSNRNLPNDTNSTKKIMGYSCFKNGNSTSNSINTVEFNPFQTNLIAIGGSNPSVLLYDIRNMNNCLHSFNGHTEQINRIKFLLEDASLLASASSDCTVSIWDMTKIGMEQRPDEAEDGVPELIFTHSGHTSPVNDISCIMGDFPTTTFASISENNSLHIWNPGETIFLSDDEDEELERVKDINVE</sequence>
<dbReference type="InterPro" id="IPR022052">
    <property type="entry name" value="Histone-bd_RBBP4-like_N"/>
</dbReference>
<dbReference type="InterPro" id="IPR020472">
    <property type="entry name" value="WD40_PAC1"/>
</dbReference>
<dbReference type="Pfam" id="PF00400">
    <property type="entry name" value="WD40"/>
    <property type="match status" value="4"/>
</dbReference>
<dbReference type="PROSITE" id="PS50294">
    <property type="entry name" value="WD_REPEATS_REGION"/>
    <property type="match status" value="3"/>
</dbReference>
<dbReference type="Gene3D" id="2.130.10.10">
    <property type="entry name" value="YVTN repeat-like/Quinoprotein amine dehydrogenase"/>
    <property type="match status" value="1"/>
</dbReference>
<evidence type="ECO:0000256" key="5">
    <source>
        <dbReference type="ARBA" id="ARBA00023242"/>
    </source>
</evidence>
<evidence type="ECO:0000259" key="7">
    <source>
        <dbReference type="Pfam" id="PF12265"/>
    </source>
</evidence>
<dbReference type="InterPro" id="IPR019775">
    <property type="entry name" value="WD40_repeat_CS"/>
</dbReference>
<dbReference type="InterPro" id="IPR001680">
    <property type="entry name" value="WD40_rpt"/>
</dbReference>
<keyword evidence="4" id="KW-0156">Chromatin regulator</keyword>
<protein>
    <submittedName>
        <fullName evidence="8">WD40 repeat</fullName>
    </submittedName>
</protein>
<dbReference type="SMART" id="SM00320">
    <property type="entry name" value="WD40"/>
    <property type="match status" value="6"/>
</dbReference>
<comment type="subcellular location">
    <subcellularLocation>
        <location evidence="1">Nucleus</location>
    </subcellularLocation>
</comment>